<reference evidence="2" key="1">
    <citation type="submission" date="2023-08" db="EMBL/GenBank/DDBJ databases">
        <authorList>
            <person name="Audoor S."/>
            <person name="Bilcke G."/>
        </authorList>
    </citation>
    <scope>NUCLEOTIDE SEQUENCE</scope>
</reference>
<dbReference type="AlphaFoldDB" id="A0AAD2JJ98"/>
<feature type="region of interest" description="Disordered" evidence="1">
    <location>
        <begin position="299"/>
        <end position="334"/>
    </location>
</feature>
<feature type="region of interest" description="Disordered" evidence="1">
    <location>
        <begin position="441"/>
        <end position="466"/>
    </location>
</feature>
<feature type="region of interest" description="Disordered" evidence="1">
    <location>
        <begin position="221"/>
        <end position="261"/>
    </location>
</feature>
<comment type="caution">
    <text evidence="2">The sequence shown here is derived from an EMBL/GenBank/DDBJ whole genome shotgun (WGS) entry which is preliminary data.</text>
</comment>
<feature type="compositionally biased region" description="Low complexity" evidence="1">
    <location>
        <begin position="139"/>
        <end position="153"/>
    </location>
</feature>
<gene>
    <name evidence="2" type="ORF">CYCCA115_LOCUS14719</name>
</gene>
<dbReference type="Proteomes" id="UP001295423">
    <property type="component" value="Unassembled WGS sequence"/>
</dbReference>
<feature type="region of interest" description="Disordered" evidence="1">
    <location>
        <begin position="132"/>
        <end position="168"/>
    </location>
</feature>
<protein>
    <submittedName>
        <fullName evidence="2">Uncharacterized protein</fullName>
    </submittedName>
</protein>
<evidence type="ECO:0000313" key="2">
    <source>
        <dbReference type="EMBL" id="CAJ1954124.1"/>
    </source>
</evidence>
<evidence type="ECO:0000256" key="1">
    <source>
        <dbReference type="SAM" id="MobiDB-lite"/>
    </source>
</evidence>
<evidence type="ECO:0000313" key="3">
    <source>
        <dbReference type="Proteomes" id="UP001295423"/>
    </source>
</evidence>
<organism evidence="2 3">
    <name type="scientific">Cylindrotheca closterium</name>
    <dbReference type="NCBI Taxonomy" id="2856"/>
    <lineage>
        <taxon>Eukaryota</taxon>
        <taxon>Sar</taxon>
        <taxon>Stramenopiles</taxon>
        <taxon>Ochrophyta</taxon>
        <taxon>Bacillariophyta</taxon>
        <taxon>Bacillariophyceae</taxon>
        <taxon>Bacillariophycidae</taxon>
        <taxon>Bacillariales</taxon>
        <taxon>Bacillariaceae</taxon>
        <taxon>Cylindrotheca</taxon>
    </lineage>
</organism>
<feature type="region of interest" description="Disordered" evidence="1">
    <location>
        <begin position="370"/>
        <end position="393"/>
    </location>
</feature>
<feature type="compositionally biased region" description="Basic and acidic residues" evidence="1">
    <location>
        <begin position="302"/>
        <end position="334"/>
    </location>
</feature>
<keyword evidence="3" id="KW-1185">Reference proteome</keyword>
<feature type="compositionally biased region" description="Polar residues" evidence="1">
    <location>
        <begin position="451"/>
        <end position="461"/>
    </location>
</feature>
<proteinExistence type="predicted"/>
<sequence>MLNPCLMFEVEPVERISPRGQLAWINDTIIHISSCNREVKAYSSVDQRLKNDDQKDKQHNAPDLIRVSNSDLSELTLPRSLRSIHCESAWTTLEPNRESQTNGLDSILSRCAANLTSSSWLSKTKGEAYSVESHKAEDTSSNSSNHSSTLSQSKAFSHVDENPEVQAPNVTFAATKDIERSQKTNDPSIGATGQNSIFSGYTAYLNLFETEDEAYSVASITAEDTPESGSTPLSSPVKTSYQEEEANSQIQASSSSSSSSSITFKVLTTKEDVESQHLFIGEMPKIGSHQSKYRNSCLQETGRNEEQSRARTSSSERGHEVTKKPSTIKDETDINIRTTESTNGDRVESCWKEMQGHEIIDTTRHLSSTPLTEKDYDTTNVGPPPSNLEKDNADKGRCEIFDSEFECNDEHKGVRILALHLLTSCWPKKTTMRKNMHGMRSIPQAPETDLDSSSTFGNTDDSPVGELDSRRFKTTIRPRTGFSKVLKRLKKHKEQQQTVEISFPETTHSETQPAECLAAEWEIVDETLGGVVEL</sequence>
<name>A0AAD2JJ98_9STRA</name>
<accession>A0AAD2JJ98</accession>
<feature type="compositionally biased region" description="Polar residues" evidence="1">
    <location>
        <begin position="227"/>
        <end position="240"/>
    </location>
</feature>
<dbReference type="EMBL" id="CAKOGP040001858">
    <property type="protein sequence ID" value="CAJ1954124.1"/>
    <property type="molecule type" value="Genomic_DNA"/>
</dbReference>